<dbReference type="Gene3D" id="3.30.420.40">
    <property type="match status" value="2"/>
</dbReference>
<dbReference type="SMART" id="SM00268">
    <property type="entry name" value="ACTIN"/>
    <property type="match status" value="1"/>
</dbReference>
<evidence type="ECO:0000256" key="1">
    <source>
        <dbReference type="RuleBase" id="RU000487"/>
    </source>
</evidence>
<evidence type="ECO:0000256" key="2">
    <source>
        <dbReference type="SAM" id="MobiDB-lite"/>
    </source>
</evidence>
<name>A0A9N8W649_9GLOM</name>
<dbReference type="SUPFAM" id="SSF53067">
    <property type="entry name" value="Actin-like ATPase domain"/>
    <property type="match status" value="2"/>
</dbReference>
<keyword evidence="4" id="KW-1185">Reference proteome</keyword>
<dbReference type="OrthoDB" id="5132116at2759"/>
<dbReference type="AlphaFoldDB" id="A0A9N8W649"/>
<comment type="caution">
    <text evidence="3">The sequence shown here is derived from an EMBL/GenBank/DDBJ whole genome shotgun (WGS) entry which is preliminary data.</text>
</comment>
<comment type="similarity">
    <text evidence="1">Belongs to the actin family.</text>
</comment>
<dbReference type="InterPro" id="IPR043129">
    <property type="entry name" value="ATPase_NBD"/>
</dbReference>
<dbReference type="Gene3D" id="3.90.640.10">
    <property type="entry name" value="Actin, Chain A, domain 4"/>
    <property type="match status" value="1"/>
</dbReference>
<dbReference type="CDD" id="cd13395">
    <property type="entry name" value="ASKHA_NBD_Arp4_ACTL6-like"/>
    <property type="match status" value="1"/>
</dbReference>
<gene>
    <name evidence="3" type="ORF">AMORRO_LOCUS2201</name>
</gene>
<dbReference type="InterPro" id="IPR004000">
    <property type="entry name" value="Actin"/>
</dbReference>
<sequence>MSTFSGDEVSAVVLDVGSAWTRAGYAGEDTPKLVFPTSYGYLPEEETTTTDGDAVMTESSDATGDAENLEPYFPRRRKRPKKHKGSYIIGDAAVTAWRPHMQIKNPLVDGMIQDWDALEEIWDHIFWEDQLDIDPKEHPLFVTEAAWNSRENRETLTELAFEKYQTLAFYVAKNPVLSAFAAGRPTAIVVDCGASSTSCVPVVDGYVLKKGIFRQPIGGDFLSEQILQQFQSSGIDVIPHYMIAKKSLVDPDKPSNKVLRDRPNTTDSYHKFMQMRVIHDFKESVCQVFETSYDELVISARPMKTFEFPDGFNTSFGPQRFNIPEILFSPQRFLTQPPEGIDATSLSGIPEMIFHSINACDIDVRPLLWNNIILTGGTTLLPGFADRINNELSMMMSGQMKIKIHAPGNTIERKCSSWLGGSILASLGTFHQLWISQKEYNDYGKSIVEKKCE</sequence>
<reference evidence="3" key="1">
    <citation type="submission" date="2021-06" db="EMBL/GenBank/DDBJ databases">
        <authorList>
            <person name="Kallberg Y."/>
            <person name="Tangrot J."/>
            <person name="Rosling A."/>
        </authorList>
    </citation>
    <scope>NUCLEOTIDE SEQUENCE</scope>
    <source>
        <strain evidence="3">CL551</strain>
    </source>
</reference>
<evidence type="ECO:0000313" key="4">
    <source>
        <dbReference type="Proteomes" id="UP000789342"/>
    </source>
</evidence>
<evidence type="ECO:0000313" key="3">
    <source>
        <dbReference type="EMBL" id="CAG8478613.1"/>
    </source>
</evidence>
<feature type="region of interest" description="Disordered" evidence="2">
    <location>
        <begin position="45"/>
        <end position="68"/>
    </location>
</feature>
<organism evidence="3 4">
    <name type="scientific">Acaulospora morrowiae</name>
    <dbReference type="NCBI Taxonomy" id="94023"/>
    <lineage>
        <taxon>Eukaryota</taxon>
        <taxon>Fungi</taxon>
        <taxon>Fungi incertae sedis</taxon>
        <taxon>Mucoromycota</taxon>
        <taxon>Glomeromycotina</taxon>
        <taxon>Glomeromycetes</taxon>
        <taxon>Diversisporales</taxon>
        <taxon>Acaulosporaceae</taxon>
        <taxon>Acaulospora</taxon>
    </lineage>
</organism>
<proteinExistence type="inferred from homology"/>
<protein>
    <submittedName>
        <fullName evidence="3">12920_t:CDS:1</fullName>
    </submittedName>
</protein>
<dbReference type="PANTHER" id="PTHR11937">
    <property type="entry name" value="ACTIN"/>
    <property type="match status" value="1"/>
</dbReference>
<dbReference type="EMBL" id="CAJVPV010000904">
    <property type="protein sequence ID" value="CAG8478613.1"/>
    <property type="molecule type" value="Genomic_DNA"/>
</dbReference>
<accession>A0A9N8W649</accession>
<dbReference type="Pfam" id="PF00022">
    <property type="entry name" value="Actin"/>
    <property type="match status" value="1"/>
</dbReference>
<dbReference type="Proteomes" id="UP000789342">
    <property type="component" value="Unassembled WGS sequence"/>
</dbReference>